<keyword evidence="1" id="KW-0472">Membrane</keyword>
<evidence type="ECO:0000313" key="3">
    <source>
        <dbReference type="EMBL" id="KAL0969884.1"/>
    </source>
</evidence>
<dbReference type="InterPro" id="IPR051560">
    <property type="entry name" value="MAM_domain-containing"/>
</dbReference>
<dbReference type="PANTHER" id="PTHR23282:SF123">
    <property type="entry name" value="MAM DOMAIN-CONTAINING GLYCOSYLPHOSPHATIDYLINOSITOL ANCHOR PROTEIN 1"/>
    <property type="match status" value="1"/>
</dbReference>
<dbReference type="PANTHER" id="PTHR23282">
    <property type="entry name" value="APICAL ENDOSOMAL GLYCOPROTEIN PRECURSOR"/>
    <property type="match status" value="1"/>
</dbReference>
<feature type="domain" description="MAM" evidence="2">
    <location>
        <begin position="1"/>
        <end position="67"/>
    </location>
</feature>
<protein>
    <recommendedName>
        <fullName evidence="2">MAM domain-containing protein</fullName>
    </recommendedName>
</protein>
<dbReference type="AlphaFoldDB" id="A0ABD0WDY9"/>
<evidence type="ECO:0000313" key="4">
    <source>
        <dbReference type="Proteomes" id="UP001557470"/>
    </source>
</evidence>
<reference evidence="3 4" key="1">
    <citation type="submission" date="2024-06" db="EMBL/GenBank/DDBJ databases">
        <authorList>
            <person name="Pan Q."/>
            <person name="Wen M."/>
            <person name="Jouanno E."/>
            <person name="Zahm M."/>
            <person name="Klopp C."/>
            <person name="Cabau C."/>
            <person name="Louis A."/>
            <person name="Berthelot C."/>
            <person name="Parey E."/>
            <person name="Roest Crollius H."/>
            <person name="Montfort J."/>
            <person name="Robinson-Rechavi M."/>
            <person name="Bouchez O."/>
            <person name="Lampietro C."/>
            <person name="Lopez Roques C."/>
            <person name="Donnadieu C."/>
            <person name="Postlethwait J."/>
            <person name="Bobe J."/>
            <person name="Verreycken H."/>
            <person name="Guiguen Y."/>
        </authorList>
    </citation>
    <scope>NUCLEOTIDE SEQUENCE [LARGE SCALE GENOMIC DNA]</scope>
    <source>
        <strain evidence="3">Up_M1</strain>
        <tissue evidence="3">Testis</tissue>
    </source>
</reference>
<evidence type="ECO:0000259" key="2">
    <source>
        <dbReference type="PROSITE" id="PS50060"/>
    </source>
</evidence>
<feature type="transmembrane region" description="Helical" evidence="1">
    <location>
        <begin position="85"/>
        <end position="104"/>
    </location>
</feature>
<dbReference type="Pfam" id="PF00629">
    <property type="entry name" value="MAM"/>
    <property type="match status" value="1"/>
</dbReference>
<dbReference type="InterPro" id="IPR000998">
    <property type="entry name" value="MAM_dom"/>
</dbReference>
<keyword evidence="4" id="KW-1185">Reference proteome</keyword>
<dbReference type="InterPro" id="IPR013320">
    <property type="entry name" value="ConA-like_dom_sf"/>
</dbReference>
<evidence type="ECO:0000256" key="1">
    <source>
        <dbReference type="SAM" id="Phobius"/>
    </source>
</evidence>
<keyword evidence="1" id="KW-1133">Transmembrane helix</keyword>
<accession>A0ABD0WDY9</accession>
<keyword evidence="1" id="KW-0812">Transmembrane</keyword>
<dbReference type="Gene3D" id="2.60.120.200">
    <property type="match status" value="1"/>
</dbReference>
<organism evidence="3 4">
    <name type="scientific">Umbra pygmaea</name>
    <name type="common">Eastern mudminnow</name>
    <dbReference type="NCBI Taxonomy" id="75934"/>
    <lineage>
        <taxon>Eukaryota</taxon>
        <taxon>Metazoa</taxon>
        <taxon>Chordata</taxon>
        <taxon>Craniata</taxon>
        <taxon>Vertebrata</taxon>
        <taxon>Euteleostomi</taxon>
        <taxon>Actinopterygii</taxon>
        <taxon>Neopterygii</taxon>
        <taxon>Teleostei</taxon>
        <taxon>Protacanthopterygii</taxon>
        <taxon>Esociformes</taxon>
        <taxon>Umbridae</taxon>
        <taxon>Umbra</taxon>
    </lineage>
</organism>
<name>A0ABD0WDY9_UMBPY</name>
<comment type="caution">
    <text evidence="3">The sequence shown here is derived from an EMBL/GenBank/DDBJ whole genome shotgun (WGS) entry which is preliminary data.</text>
</comment>
<proteinExistence type="predicted"/>
<dbReference type="CDD" id="cd06263">
    <property type="entry name" value="MAM"/>
    <property type="match status" value="1"/>
</dbReference>
<dbReference type="SUPFAM" id="SSF49899">
    <property type="entry name" value="Concanavalin A-like lectins/glucanases"/>
    <property type="match status" value="1"/>
</dbReference>
<sequence>MRVKGIASVDNLVWSLKGNQGPDWNQAYINFNPSGPFQVMFEAIRGQGYEGDIAIDDVSVTKGKCKQENSVSNTVLIGRAPERRLLPLTFLMTFTLCACLPMLYR</sequence>
<gene>
    <name evidence="3" type="ORF">UPYG_G00233830</name>
</gene>
<dbReference type="PROSITE" id="PS50060">
    <property type="entry name" value="MAM_2"/>
    <property type="match status" value="1"/>
</dbReference>
<dbReference type="Proteomes" id="UP001557470">
    <property type="component" value="Unassembled WGS sequence"/>
</dbReference>
<dbReference type="EMBL" id="JAGEUA010000007">
    <property type="protein sequence ID" value="KAL0969884.1"/>
    <property type="molecule type" value="Genomic_DNA"/>
</dbReference>